<evidence type="ECO:0000256" key="4">
    <source>
        <dbReference type="SAM" id="MobiDB-lite"/>
    </source>
</evidence>
<evidence type="ECO:0000256" key="2">
    <source>
        <dbReference type="ARBA" id="ARBA00022737"/>
    </source>
</evidence>
<dbReference type="FunCoup" id="A0A1Y2AJZ6">
    <property type="interactions" value="566"/>
</dbReference>
<comment type="caution">
    <text evidence="6">The sequence shown here is derived from an EMBL/GenBank/DDBJ whole genome shotgun (WGS) entry which is preliminary data.</text>
</comment>
<dbReference type="OrthoDB" id="6260732at2759"/>
<sequence length="1273" mass="138656">MSGLQGQMSLQKPINELERKLDDNDQDIRQQELIDLLKGLDEVTRSRDASSSSASHRPVSIGYTDDVTESRLVVAVLKRLNDEIAEVKNKAVACLAAMSRKSRPQHLKTIVDTLMSAVSSTDDEKRDIGCMALKAVGLEMPTDSSPILIESMSTKILSVLTGKTPPDPQHASELLQILTDIFLRFPHVISTRGSLQNKLLESLIDILSVGRPAVRKRAIPAVSALISTNSELFDTTLKSRLVEGLSQGGDASRTWINLLASLARGPSVQKIGEFLVESKAVDLVLGEAGDLEDVEAVEGALVALEVLVLRCPSEITPHIPAITQKGLELVKYDPNYVDMEGDDEEDVEMDGEDDEDDDFDDGYSDDDDVSWKIRRSAAKLLAALIRTRNELAIDFYRNALPVLINRFSEREESVRLEVLAAVESLLKQTATARAADLASAGRNKRKRNTDMDEESSDDESPMHYLQISLPQLVRAILKQLSAKSVPTRQQCFVLLEQIVEALGGGLDSESDAICTASISALRSIDSATTSSLAMAALSFLADFFRHHSPRVYGSHLAQLVPAIVRCMKDKLQRISFEAFAAASALAQAARPNGASSPLPSSFAQPIQKLFTATTSVLGDTSVDGDVRERALESLGSLLVHEGDTLSASYAEYLPLITARLANENTAATAVLVIGRIAEAQTCKGPEMDNWLLEILPSIVIALRRNRRPGGKNAEFTSLSHILLRVGSNLSPEKADLIIHELQPLLDSAPALQIIAIVLSHQPAARPAVEKDVLPAAIKMAKSASSVNLPHVDALTAFFAAYVDGDVDCATRLVPTLVDALSKAATLPDATSGGTAPYTTTARCVGAIVQHSRRNSAGILATFEKTIKSSKSTEAATYLALFCIGEIGRITDLSINAGLFERVLSFFNNESEEVRSAAAFAAGNLAVGSPKVFLPAVVKHITSADDEASRLLLLHALKEVILHSSSAQLELIADSLWTPLFGEESNARAKNGSKGPDENDLGDDGIRNVKAACIGKLTTLAPAKFLPQLQSLLKSTPQNRAIVAAAVRYTFIDTSSSYDELIAPIIVDFLSLMEDKNLIVRRLSLASLNAAIQHKPHLVVDRLAALQPLLYKETIIKPELQREVQMGPWKVIEDDGLENRKTAYETMYTLLGTCFSKVDLPEFTDRVMAALRDVNEIKVLALMLLLRLGQLSPSSVIPRLDDATEPLRVIMKDVEVKDDTVKQDLERKEEMQRNALRTAVPLYKMSTSQQAPVFHTFMSALLNDQWKDFRDYQG</sequence>
<reference evidence="6 7" key="1">
    <citation type="submission" date="2016-07" db="EMBL/GenBank/DDBJ databases">
        <title>Pervasive Adenine N6-methylation of Active Genes in Fungi.</title>
        <authorList>
            <consortium name="DOE Joint Genome Institute"/>
            <person name="Mondo S.J."/>
            <person name="Dannebaum R.O."/>
            <person name="Kuo R.C."/>
            <person name="Labutti K."/>
            <person name="Haridas S."/>
            <person name="Kuo A."/>
            <person name="Salamov A."/>
            <person name="Ahrendt S.R."/>
            <person name="Lipzen A."/>
            <person name="Sullivan W."/>
            <person name="Andreopoulos W.B."/>
            <person name="Clum A."/>
            <person name="Lindquist E."/>
            <person name="Daum C."/>
            <person name="Ramamoorthy G.K."/>
            <person name="Gryganskyi A."/>
            <person name="Culley D."/>
            <person name="Magnuson J.K."/>
            <person name="James T.Y."/>
            <person name="O'Malley M.A."/>
            <person name="Stajich J.E."/>
            <person name="Spatafora J.W."/>
            <person name="Visel A."/>
            <person name="Grigoriev I.V."/>
        </authorList>
    </citation>
    <scope>NUCLEOTIDE SEQUENCE [LARGE SCALE GENOMIC DNA]</scope>
    <source>
        <strain evidence="6 7">68-887.2</strain>
    </source>
</reference>
<keyword evidence="2" id="KW-0677">Repeat</keyword>
<dbReference type="InterPro" id="IPR016024">
    <property type="entry name" value="ARM-type_fold"/>
</dbReference>
<dbReference type="InterPro" id="IPR011989">
    <property type="entry name" value="ARM-like"/>
</dbReference>
<organism evidence="6 7">
    <name type="scientific">Naematelia encephala</name>
    <dbReference type="NCBI Taxonomy" id="71784"/>
    <lineage>
        <taxon>Eukaryota</taxon>
        <taxon>Fungi</taxon>
        <taxon>Dikarya</taxon>
        <taxon>Basidiomycota</taxon>
        <taxon>Agaricomycotina</taxon>
        <taxon>Tremellomycetes</taxon>
        <taxon>Tremellales</taxon>
        <taxon>Naemateliaceae</taxon>
        <taxon>Naematelia</taxon>
    </lineage>
</organism>
<proteinExistence type="inferred from homology"/>
<dbReference type="EMBL" id="MCFC01000090">
    <property type="protein sequence ID" value="ORY22630.1"/>
    <property type="molecule type" value="Genomic_DNA"/>
</dbReference>
<dbReference type="Pfam" id="PF25782">
    <property type="entry name" value="TPR_CAND1"/>
    <property type="match status" value="1"/>
</dbReference>
<feature type="region of interest" description="Disordered" evidence="4">
    <location>
        <begin position="437"/>
        <end position="461"/>
    </location>
</feature>
<evidence type="ECO:0000259" key="5">
    <source>
        <dbReference type="Pfam" id="PF08623"/>
    </source>
</evidence>
<feature type="region of interest" description="Disordered" evidence="4">
    <location>
        <begin position="340"/>
        <end position="364"/>
    </location>
</feature>
<dbReference type="InterPro" id="IPR013932">
    <property type="entry name" value="TATA-bd_TIP120"/>
</dbReference>
<name>A0A1Y2AJZ6_9TREE</name>
<comment type="similarity">
    <text evidence="1">Belongs to the CAND family.</text>
</comment>
<dbReference type="InParanoid" id="A0A1Y2AJZ6"/>
<dbReference type="Proteomes" id="UP000193986">
    <property type="component" value="Unassembled WGS sequence"/>
</dbReference>
<gene>
    <name evidence="6" type="ORF">BCR39DRAFT_551206</name>
</gene>
<dbReference type="STRING" id="71784.A0A1Y2AJZ6"/>
<evidence type="ECO:0000256" key="1">
    <source>
        <dbReference type="ARBA" id="ARBA00007657"/>
    </source>
</evidence>
<evidence type="ECO:0000313" key="6">
    <source>
        <dbReference type="EMBL" id="ORY22630.1"/>
    </source>
</evidence>
<dbReference type="Gene3D" id="1.25.10.10">
    <property type="entry name" value="Leucine-rich Repeat Variant"/>
    <property type="match status" value="1"/>
</dbReference>
<keyword evidence="3" id="KW-0833">Ubl conjugation pathway</keyword>
<dbReference type="GO" id="GO:0010265">
    <property type="term" value="P:SCF complex assembly"/>
    <property type="evidence" value="ECO:0007669"/>
    <property type="project" value="InterPro"/>
</dbReference>
<dbReference type="AlphaFoldDB" id="A0A1Y2AJZ6"/>
<dbReference type="PANTHER" id="PTHR12696">
    <property type="entry name" value="TIP120"/>
    <property type="match status" value="1"/>
</dbReference>
<dbReference type="SUPFAM" id="SSF48371">
    <property type="entry name" value="ARM repeat"/>
    <property type="match status" value="1"/>
</dbReference>
<dbReference type="InterPro" id="IPR039852">
    <property type="entry name" value="CAND1/CAND2"/>
</dbReference>
<protein>
    <submittedName>
        <fullName evidence="6">Armadillo-type protein</fullName>
    </submittedName>
</protein>
<dbReference type="Pfam" id="PF08623">
    <property type="entry name" value="TIP120"/>
    <property type="match status" value="1"/>
</dbReference>
<evidence type="ECO:0000256" key="3">
    <source>
        <dbReference type="ARBA" id="ARBA00022786"/>
    </source>
</evidence>
<keyword evidence="7" id="KW-1185">Reference proteome</keyword>
<evidence type="ECO:0000313" key="7">
    <source>
        <dbReference type="Proteomes" id="UP000193986"/>
    </source>
</evidence>
<accession>A0A1Y2AJZ6</accession>
<feature type="domain" description="TATA-binding protein interacting (TIP20)" evidence="5">
    <location>
        <begin position="1097"/>
        <end position="1259"/>
    </location>
</feature>